<dbReference type="InterPro" id="IPR036237">
    <property type="entry name" value="Xyl_isomerase-like_sf"/>
</dbReference>
<organism evidence="2 3">
    <name type="scientific">Candidatus Vogelbacteria bacterium RIFOXYD1_FULL_51_18</name>
    <dbReference type="NCBI Taxonomy" id="1802440"/>
    <lineage>
        <taxon>Bacteria</taxon>
        <taxon>Candidatus Vogeliibacteriota</taxon>
    </lineage>
</organism>
<dbReference type="AlphaFoldDB" id="A0A1G2QJ34"/>
<accession>A0A1G2QJ34</accession>
<comment type="caution">
    <text evidence="2">The sequence shown here is derived from an EMBL/GenBank/DDBJ whole genome shotgun (WGS) entry which is preliminary data.</text>
</comment>
<dbReference type="SUPFAM" id="SSF51658">
    <property type="entry name" value="Xylose isomerase-like"/>
    <property type="match status" value="1"/>
</dbReference>
<dbReference type="PANTHER" id="PTHR12110">
    <property type="entry name" value="HYDROXYPYRUVATE ISOMERASE"/>
    <property type="match status" value="1"/>
</dbReference>
<name>A0A1G2QJ34_9BACT</name>
<reference evidence="2 3" key="1">
    <citation type="journal article" date="2016" name="Nat. Commun.">
        <title>Thousands of microbial genomes shed light on interconnected biogeochemical processes in an aquifer system.</title>
        <authorList>
            <person name="Anantharaman K."/>
            <person name="Brown C.T."/>
            <person name="Hug L.A."/>
            <person name="Sharon I."/>
            <person name="Castelle C.J."/>
            <person name="Probst A.J."/>
            <person name="Thomas B.C."/>
            <person name="Singh A."/>
            <person name="Wilkins M.J."/>
            <person name="Karaoz U."/>
            <person name="Brodie E.L."/>
            <person name="Williams K.H."/>
            <person name="Hubbard S.S."/>
            <person name="Banfield J.F."/>
        </authorList>
    </citation>
    <scope>NUCLEOTIDE SEQUENCE [LARGE SCALE GENOMIC DNA]</scope>
</reference>
<dbReference type="PANTHER" id="PTHR12110:SF53">
    <property type="entry name" value="BLR5974 PROTEIN"/>
    <property type="match status" value="1"/>
</dbReference>
<dbReference type="InterPro" id="IPR050312">
    <property type="entry name" value="IolE/XylAMocC-like"/>
</dbReference>
<dbReference type="InterPro" id="IPR013022">
    <property type="entry name" value="Xyl_isomerase-like_TIM-brl"/>
</dbReference>
<feature type="domain" description="Xylose isomerase-like TIM barrel" evidence="1">
    <location>
        <begin position="5"/>
        <end position="239"/>
    </location>
</feature>
<dbReference type="Gene3D" id="3.20.20.150">
    <property type="entry name" value="Divalent-metal-dependent TIM barrel enzymes"/>
    <property type="match status" value="1"/>
</dbReference>
<proteinExistence type="predicted"/>
<dbReference type="Proteomes" id="UP000177090">
    <property type="component" value="Unassembled WGS sequence"/>
</dbReference>
<dbReference type="STRING" id="1802440.A2569_00910"/>
<evidence type="ECO:0000313" key="2">
    <source>
        <dbReference type="EMBL" id="OHA60620.1"/>
    </source>
</evidence>
<protein>
    <recommendedName>
        <fullName evidence="1">Xylose isomerase-like TIM barrel domain-containing protein</fullName>
    </recommendedName>
</protein>
<evidence type="ECO:0000259" key="1">
    <source>
        <dbReference type="Pfam" id="PF01261"/>
    </source>
</evidence>
<dbReference type="EMBL" id="MHTL01000011">
    <property type="protein sequence ID" value="OHA60620.1"/>
    <property type="molecule type" value="Genomic_DNA"/>
</dbReference>
<gene>
    <name evidence="2" type="ORF">A2569_00910</name>
</gene>
<evidence type="ECO:0000313" key="3">
    <source>
        <dbReference type="Proteomes" id="UP000177090"/>
    </source>
</evidence>
<sequence>MDEFPLAKEMGFNAIDWFLDRGIAKFDPIHDVWAKQEVLKDIDQARTILPISSIDCGPYSLFGEAGKTSLADFLTLLPALIPRLESKIITIPLVEECAPKTEEQKREAHETLRQITELAHSLGARIALETELPAEELASFIDSFNSPAIGVCYDTGNTTTFGFDCPNEIRTLNEKIFSVHLKDRKVGSTQSLLLGTGDVAFDECFRALKEIHFTGPYTLQAWRGEDYLQDAKDQLAFVKTKLT</sequence>
<dbReference type="Pfam" id="PF01261">
    <property type="entry name" value="AP_endonuc_2"/>
    <property type="match status" value="1"/>
</dbReference>